<dbReference type="EMBL" id="VDMD01000004">
    <property type="protein sequence ID" value="TRM65826.1"/>
    <property type="molecule type" value="Genomic_DNA"/>
</dbReference>
<evidence type="ECO:0000256" key="1">
    <source>
        <dbReference type="SAM" id="Phobius"/>
    </source>
</evidence>
<accession>A0A550CLZ5</accession>
<dbReference type="Proteomes" id="UP000320762">
    <property type="component" value="Unassembled WGS sequence"/>
</dbReference>
<name>A0A550CLZ5_9AGAR</name>
<keyword evidence="1" id="KW-0472">Membrane</keyword>
<evidence type="ECO:0000313" key="2">
    <source>
        <dbReference type="EMBL" id="TRM65826.1"/>
    </source>
</evidence>
<feature type="transmembrane region" description="Helical" evidence="1">
    <location>
        <begin position="7"/>
        <end position="27"/>
    </location>
</feature>
<sequence length="134" mass="14606">MLSGIVLYYHYITTGPAVLAACFLRAVLSSHSALLPCTLLAAFIRIAVLHSPDLHLRSVIQVGKLYEHTAPLSRDASSSSWMYRILHLPRIRLGVRQILAAPGSIATSIDGHIRSFVDPSGAHMPLPPFTDLLL</sequence>
<comment type="caution">
    <text evidence="2">The sequence shown here is derived from an EMBL/GenBank/DDBJ whole genome shotgun (WGS) entry which is preliminary data.</text>
</comment>
<proteinExistence type="predicted"/>
<evidence type="ECO:0000313" key="3">
    <source>
        <dbReference type="Proteomes" id="UP000320762"/>
    </source>
</evidence>
<protein>
    <submittedName>
        <fullName evidence="2">Uncharacterized protein</fullName>
    </submittedName>
</protein>
<reference evidence="2 3" key="1">
    <citation type="journal article" date="2019" name="New Phytol.">
        <title>Comparative genomics reveals unique wood-decay strategies and fruiting body development in the Schizophyllaceae.</title>
        <authorList>
            <person name="Almasi E."/>
            <person name="Sahu N."/>
            <person name="Krizsan K."/>
            <person name="Balint B."/>
            <person name="Kovacs G.M."/>
            <person name="Kiss B."/>
            <person name="Cseklye J."/>
            <person name="Drula E."/>
            <person name="Henrissat B."/>
            <person name="Nagy I."/>
            <person name="Chovatia M."/>
            <person name="Adam C."/>
            <person name="LaButti K."/>
            <person name="Lipzen A."/>
            <person name="Riley R."/>
            <person name="Grigoriev I.V."/>
            <person name="Nagy L.G."/>
        </authorList>
    </citation>
    <scope>NUCLEOTIDE SEQUENCE [LARGE SCALE GENOMIC DNA]</scope>
    <source>
        <strain evidence="2 3">NL-1724</strain>
    </source>
</reference>
<gene>
    <name evidence="2" type="ORF">BD626DRAFT_192670</name>
</gene>
<organism evidence="2 3">
    <name type="scientific">Schizophyllum amplum</name>
    <dbReference type="NCBI Taxonomy" id="97359"/>
    <lineage>
        <taxon>Eukaryota</taxon>
        <taxon>Fungi</taxon>
        <taxon>Dikarya</taxon>
        <taxon>Basidiomycota</taxon>
        <taxon>Agaricomycotina</taxon>
        <taxon>Agaricomycetes</taxon>
        <taxon>Agaricomycetidae</taxon>
        <taxon>Agaricales</taxon>
        <taxon>Schizophyllaceae</taxon>
        <taxon>Schizophyllum</taxon>
    </lineage>
</organism>
<keyword evidence="1" id="KW-1133">Transmembrane helix</keyword>
<dbReference type="AlphaFoldDB" id="A0A550CLZ5"/>
<keyword evidence="1" id="KW-0812">Transmembrane</keyword>
<keyword evidence="3" id="KW-1185">Reference proteome</keyword>